<dbReference type="AlphaFoldDB" id="A0ABD1M6U0"/>
<name>A0ABD1M6U0_9FABA</name>
<feature type="compositionally biased region" description="Polar residues" evidence="1">
    <location>
        <begin position="152"/>
        <end position="161"/>
    </location>
</feature>
<keyword evidence="2" id="KW-0812">Transmembrane</keyword>
<reference evidence="3 4" key="1">
    <citation type="submission" date="2024-08" db="EMBL/GenBank/DDBJ databases">
        <title>Insights into the chromosomal genome structure of Flemingia macrophylla.</title>
        <authorList>
            <person name="Ding Y."/>
            <person name="Zhao Y."/>
            <person name="Bi W."/>
            <person name="Wu M."/>
            <person name="Zhao G."/>
            <person name="Gong Y."/>
            <person name="Li W."/>
            <person name="Zhang P."/>
        </authorList>
    </citation>
    <scope>NUCLEOTIDE SEQUENCE [LARGE SCALE GENOMIC DNA]</scope>
    <source>
        <strain evidence="3">DYQJB</strain>
        <tissue evidence="3">Leaf</tissue>
    </source>
</reference>
<gene>
    <name evidence="3" type="ORF">Fmac_019080</name>
</gene>
<evidence type="ECO:0000313" key="3">
    <source>
        <dbReference type="EMBL" id="KAL2331499.1"/>
    </source>
</evidence>
<keyword evidence="4" id="KW-1185">Reference proteome</keyword>
<organism evidence="3 4">
    <name type="scientific">Flemingia macrophylla</name>
    <dbReference type="NCBI Taxonomy" id="520843"/>
    <lineage>
        <taxon>Eukaryota</taxon>
        <taxon>Viridiplantae</taxon>
        <taxon>Streptophyta</taxon>
        <taxon>Embryophyta</taxon>
        <taxon>Tracheophyta</taxon>
        <taxon>Spermatophyta</taxon>
        <taxon>Magnoliopsida</taxon>
        <taxon>eudicotyledons</taxon>
        <taxon>Gunneridae</taxon>
        <taxon>Pentapetalae</taxon>
        <taxon>rosids</taxon>
        <taxon>fabids</taxon>
        <taxon>Fabales</taxon>
        <taxon>Fabaceae</taxon>
        <taxon>Papilionoideae</taxon>
        <taxon>50 kb inversion clade</taxon>
        <taxon>NPAAA clade</taxon>
        <taxon>indigoferoid/millettioid clade</taxon>
        <taxon>Phaseoleae</taxon>
        <taxon>Flemingia</taxon>
    </lineage>
</organism>
<evidence type="ECO:0000313" key="4">
    <source>
        <dbReference type="Proteomes" id="UP001603857"/>
    </source>
</evidence>
<protein>
    <submittedName>
        <fullName evidence="3">Uncharacterized protein</fullName>
    </submittedName>
</protein>
<feature type="region of interest" description="Disordered" evidence="1">
    <location>
        <begin position="133"/>
        <end position="161"/>
    </location>
</feature>
<proteinExistence type="predicted"/>
<evidence type="ECO:0000256" key="1">
    <source>
        <dbReference type="SAM" id="MobiDB-lite"/>
    </source>
</evidence>
<dbReference type="EMBL" id="JBGMDY010000006">
    <property type="protein sequence ID" value="KAL2331499.1"/>
    <property type="molecule type" value="Genomic_DNA"/>
</dbReference>
<feature type="compositionally biased region" description="Low complexity" evidence="1">
    <location>
        <begin position="133"/>
        <end position="148"/>
    </location>
</feature>
<comment type="caution">
    <text evidence="3">The sequence shown here is derived from an EMBL/GenBank/DDBJ whole genome shotgun (WGS) entry which is preliminary data.</text>
</comment>
<accession>A0ABD1M6U0</accession>
<keyword evidence="2" id="KW-0472">Membrane</keyword>
<feature type="transmembrane region" description="Helical" evidence="2">
    <location>
        <begin position="185"/>
        <end position="217"/>
    </location>
</feature>
<evidence type="ECO:0000256" key="2">
    <source>
        <dbReference type="SAM" id="Phobius"/>
    </source>
</evidence>
<keyword evidence="2" id="KW-1133">Transmembrane helix</keyword>
<sequence>MEATAKNEGKLSLLMRLRPESVVHHNGKSLQPKSNAIDPVLSYMAIANKNGAVLPAILSSLIRGGPPENRGQQCRRKNNTWLTLRSAFNGTTLMRKVINRSKLKKNTSRSSKIPLGSKLLPSTSTSTYLSPLTTSSSSLGSSSTCSDHLSTHETYSPPSISLNNGTGATKCGVQERKRVHHNSTTALYCLFSISLLVLILYGRFPAILYTTVLFYVVRPTSPRKNDFNDLVQNKNKNIMNRKIERSPSDVHLASHGSMSKLTLGGKSFNLR</sequence>
<dbReference type="Proteomes" id="UP001603857">
    <property type="component" value="Unassembled WGS sequence"/>
</dbReference>